<dbReference type="Proteomes" id="UP000075324">
    <property type="component" value="Unassembled WGS sequence"/>
</dbReference>
<dbReference type="Pfam" id="PF01557">
    <property type="entry name" value="FAA_hydrolase"/>
    <property type="match status" value="1"/>
</dbReference>
<dbReference type="PATRIC" id="fig|153151.4.peg.3145"/>
<dbReference type="AlphaFoldDB" id="A0A150N177"/>
<dbReference type="InterPro" id="IPR036663">
    <property type="entry name" value="Fumarylacetoacetase_C_sf"/>
</dbReference>
<comment type="caution">
    <text evidence="3">The sequence shown here is derived from an EMBL/GenBank/DDBJ whole genome shotgun (WGS) entry which is preliminary data.</text>
</comment>
<dbReference type="InterPro" id="IPR011234">
    <property type="entry name" value="Fumarylacetoacetase-like_C"/>
</dbReference>
<keyword evidence="3" id="KW-0456">Lyase</keyword>
<dbReference type="RefSeq" id="WP_062677978.1">
    <property type="nucleotide sequence ID" value="NZ_LQYW01000051.1"/>
</dbReference>
<dbReference type="EC" id="4.1.1.68" evidence="3"/>
<dbReference type="NCBIfam" id="TIGR02305">
    <property type="entry name" value="HpaG-N-term"/>
    <property type="match status" value="1"/>
</dbReference>
<dbReference type="InterPro" id="IPR012686">
    <property type="entry name" value="HPA_isomer/decarb_N"/>
</dbReference>
<gene>
    <name evidence="3" type="ORF">B4110_2158</name>
</gene>
<dbReference type="EMBL" id="LQYW01000051">
    <property type="protein sequence ID" value="KYD30467.1"/>
    <property type="molecule type" value="Genomic_DNA"/>
</dbReference>
<dbReference type="PANTHER" id="PTHR11820:SF114">
    <property type="entry name" value="4-HYDROXYPHENYLACETATE CATABOLISM PROTEIN"/>
    <property type="match status" value="1"/>
</dbReference>
<evidence type="ECO:0000313" key="4">
    <source>
        <dbReference type="Proteomes" id="UP000075324"/>
    </source>
</evidence>
<evidence type="ECO:0000256" key="1">
    <source>
        <dbReference type="ARBA" id="ARBA00022723"/>
    </source>
</evidence>
<dbReference type="PANTHER" id="PTHR11820">
    <property type="entry name" value="ACYLPYRUVASE"/>
    <property type="match status" value="1"/>
</dbReference>
<evidence type="ECO:0000313" key="3">
    <source>
        <dbReference type="EMBL" id="KYD30467.1"/>
    </source>
</evidence>
<reference evidence="3 4" key="1">
    <citation type="submission" date="2016-01" db="EMBL/GenBank/DDBJ databases">
        <title>Draft Genome Sequences of Seven Thermophilic Sporeformers Isolated from Foods.</title>
        <authorList>
            <person name="Berendsen E.M."/>
            <person name="Wells-Bennik M.H."/>
            <person name="Krawcyk A.O."/>
            <person name="De Jong A."/>
            <person name="Holsappel S."/>
            <person name="Eijlander R.T."/>
            <person name="Kuipers O.P."/>
        </authorList>
    </citation>
    <scope>NUCLEOTIDE SEQUENCE [LARGE SCALE GENOMIC DNA]</scope>
    <source>
        <strain evidence="3 4">B4110</strain>
    </source>
</reference>
<keyword evidence="1" id="KW-0479">Metal-binding</keyword>
<name>A0A150N177_9BACL</name>
<dbReference type="GO" id="GO:0046872">
    <property type="term" value="F:metal ion binding"/>
    <property type="evidence" value="ECO:0007669"/>
    <property type="project" value="UniProtKB-KW"/>
</dbReference>
<organism evidence="3 4">
    <name type="scientific">Parageobacillus toebii</name>
    <dbReference type="NCBI Taxonomy" id="153151"/>
    <lineage>
        <taxon>Bacteria</taxon>
        <taxon>Bacillati</taxon>
        <taxon>Bacillota</taxon>
        <taxon>Bacilli</taxon>
        <taxon>Bacillales</taxon>
        <taxon>Anoxybacillaceae</taxon>
        <taxon>Parageobacillus</taxon>
    </lineage>
</organism>
<dbReference type="Gene3D" id="3.90.850.10">
    <property type="entry name" value="Fumarylacetoacetase-like, C-terminal domain"/>
    <property type="match status" value="1"/>
</dbReference>
<feature type="domain" description="Fumarylacetoacetase-like C-terminal" evidence="2">
    <location>
        <begin position="48"/>
        <end position="252"/>
    </location>
</feature>
<proteinExistence type="predicted"/>
<accession>A0A150N177</accession>
<dbReference type="SUPFAM" id="SSF56529">
    <property type="entry name" value="FAH"/>
    <property type="match status" value="1"/>
</dbReference>
<protein>
    <submittedName>
        <fullName evidence="3">5-carboxymethyl-2-oxo-hex-3-ene-1,7-dioate decarboxylase</fullName>
        <ecNumber evidence="3">4.1.1.68</ecNumber>
    </submittedName>
</protein>
<dbReference type="GO" id="GO:0018800">
    <property type="term" value="F:5-oxopent-3-ene-1,2,5-tricarboxylate decarboxylase activity"/>
    <property type="evidence" value="ECO:0007669"/>
    <property type="project" value="UniProtKB-EC"/>
</dbReference>
<evidence type="ECO:0000259" key="2">
    <source>
        <dbReference type="Pfam" id="PF01557"/>
    </source>
</evidence>
<dbReference type="GO" id="GO:0008704">
    <property type="term" value="F:5-carboxymethyl-2-hydroxymuconate delta-isomerase activity"/>
    <property type="evidence" value="ECO:0007669"/>
    <property type="project" value="InterPro"/>
</dbReference>
<sequence>MAKAFFKIAGISYTMESEVDPERNTVIIDGTEYNANQLQWGAPAMGAIYGVLLNYKEEWERFRKQMTKPPYHHPPSAPILYMKPSNTVNVHGGCIPLPDDASELQVGAALGVVIGQTATKVAKERAFDYIDGYTIVNDVTIPHETIYRPAVKERSRDGFAPMGPWVVEKKEVVDPDSLDIRVFVNGRLVQHNNTKHLMRPVASLLADITEFMTLYPGDVLLVGVPEGAPLVKAGDHVRIEIEKIGSLENTVVHESDWIKEIGRHETRARSV</sequence>